<reference evidence="2" key="1">
    <citation type="submission" date="2021-06" db="EMBL/GenBank/DDBJ databases">
        <authorList>
            <person name="Hodson N. C."/>
            <person name="Mongue J. A."/>
            <person name="Jaron S. K."/>
        </authorList>
    </citation>
    <scope>NUCLEOTIDE SEQUENCE</scope>
</reference>
<dbReference type="AlphaFoldDB" id="A0A8J2PDV1"/>
<protein>
    <submittedName>
        <fullName evidence="2">Uncharacterized protein</fullName>
    </submittedName>
</protein>
<keyword evidence="3" id="KW-1185">Reference proteome</keyword>
<feature type="signal peptide" evidence="1">
    <location>
        <begin position="1"/>
        <end position="19"/>
    </location>
</feature>
<dbReference type="EMBL" id="CAJVCH010409295">
    <property type="protein sequence ID" value="CAG7818008.1"/>
    <property type="molecule type" value="Genomic_DNA"/>
</dbReference>
<evidence type="ECO:0000313" key="3">
    <source>
        <dbReference type="Proteomes" id="UP000708208"/>
    </source>
</evidence>
<feature type="chain" id="PRO_5035205651" evidence="1">
    <location>
        <begin position="20"/>
        <end position="97"/>
    </location>
</feature>
<sequence>MSRLAVAIVICVMIQVLTALPQVPKYVVGPDGNVSGGLDTSQVIRQNQGGLDLSNRFSASVQFSKRRGEPVAINTARNNNLNIAFRKDYLGQSHPRQ</sequence>
<evidence type="ECO:0000256" key="1">
    <source>
        <dbReference type="SAM" id="SignalP"/>
    </source>
</evidence>
<dbReference type="Proteomes" id="UP000708208">
    <property type="component" value="Unassembled WGS sequence"/>
</dbReference>
<proteinExistence type="predicted"/>
<keyword evidence="1" id="KW-0732">Signal</keyword>
<organism evidence="2 3">
    <name type="scientific">Allacma fusca</name>
    <dbReference type="NCBI Taxonomy" id="39272"/>
    <lineage>
        <taxon>Eukaryota</taxon>
        <taxon>Metazoa</taxon>
        <taxon>Ecdysozoa</taxon>
        <taxon>Arthropoda</taxon>
        <taxon>Hexapoda</taxon>
        <taxon>Collembola</taxon>
        <taxon>Symphypleona</taxon>
        <taxon>Sminthuridae</taxon>
        <taxon>Allacma</taxon>
    </lineage>
</organism>
<accession>A0A8J2PDV1</accession>
<comment type="caution">
    <text evidence="2">The sequence shown here is derived from an EMBL/GenBank/DDBJ whole genome shotgun (WGS) entry which is preliminary data.</text>
</comment>
<gene>
    <name evidence="2" type="ORF">AFUS01_LOCUS28543</name>
</gene>
<name>A0A8J2PDV1_9HEXA</name>
<evidence type="ECO:0000313" key="2">
    <source>
        <dbReference type="EMBL" id="CAG7818008.1"/>
    </source>
</evidence>